<reference evidence="9 10" key="1">
    <citation type="submission" date="2018-11" db="EMBL/GenBank/DDBJ databases">
        <title>Proposal to divide the Flavobacteriaceae and reorganize its genera based on Amino Acid Identity values calculated from whole genome sequences.</title>
        <authorList>
            <person name="Nicholson A.C."/>
            <person name="Gulvik C.A."/>
            <person name="Whitney A.M."/>
            <person name="Humrighouse B.W."/>
            <person name="Bell M."/>
            <person name="Holmes B."/>
            <person name="Steigerwalt A.G."/>
            <person name="Villarma A."/>
            <person name="Sheth M."/>
            <person name="Batra D."/>
            <person name="Pryor J."/>
            <person name="Bernardet J.-F."/>
            <person name="Hugo C."/>
            <person name="Kampfer P."/>
            <person name="Newman J."/>
            <person name="McQuiston J.R."/>
        </authorList>
    </citation>
    <scope>NUCLEOTIDE SEQUENCE [LARGE SCALE GENOMIC DNA]</scope>
    <source>
        <strain evidence="9 10">DSM 16927</strain>
    </source>
</reference>
<dbReference type="PANTHER" id="PTHR11070:SF2">
    <property type="entry name" value="ATP-DEPENDENT DNA HELICASE SRS2"/>
    <property type="match status" value="1"/>
</dbReference>
<evidence type="ECO:0000256" key="3">
    <source>
        <dbReference type="ARBA" id="ARBA00022806"/>
    </source>
</evidence>
<dbReference type="InterPro" id="IPR000212">
    <property type="entry name" value="DNA_helicase_UvrD/REP"/>
</dbReference>
<evidence type="ECO:0000256" key="1">
    <source>
        <dbReference type="ARBA" id="ARBA00022741"/>
    </source>
</evidence>
<proteinExistence type="predicted"/>
<dbReference type="Proteomes" id="UP000279541">
    <property type="component" value="Chromosome"/>
</dbReference>
<evidence type="ECO:0000256" key="5">
    <source>
        <dbReference type="ARBA" id="ARBA00023125"/>
    </source>
</evidence>
<evidence type="ECO:0000256" key="7">
    <source>
        <dbReference type="PROSITE-ProRule" id="PRU00560"/>
    </source>
</evidence>
<dbReference type="InterPro" id="IPR013986">
    <property type="entry name" value="DExx_box_DNA_helicase_dom_sf"/>
</dbReference>
<accession>A0ABM7BM70</accession>
<keyword evidence="10" id="KW-1185">Reference proteome</keyword>
<evidence type="ECO:0000313" key="9">
    <source>
        <dbReference type="EMBL" id="AZA99994.1"/>
    </source>
</evidence>
<keyword evidence="1 7" id="KW-0547">Nucleotide-binding</keyword>
<gene>
    <name evidence="9" type="ORF">EG359_10325</name>
</gene>
<keyword evidence="4 7" id="KW-0067">ATP-binding</keyword>
<evidence type="ECO:0000313" key="10">
    <source>
        <dbReference type="Proteomes" id="UP000279541"/>
    </source>
</evidence>
<dbReference type="PANTHER" id="PTHR11070">
    <property type="entry name" value="UVRD / RECB / PCRA DNA HELICASE FAMILY MEMBER"/>
    <property type="match status" value="1"/>
</dbReference>
<evidence type="ECO:0000256" key="4">
    <source>
        <dbReference type="ARBA" id="ARBA00022840"/>
    </source>
</evidence>
<feature type="binding site" evidence="7">
    <location>
        <begin position="45"/>
        <end position="52"/>
    </location>
    <ligand>
        <name>ATP</name>
        <dbReference type="ChEBI" id="CHEBI:30616"/>
    </ligand>
</feature>
<dbReference type="RefSeq" id="WP_084180559.1">
    <property type="nucleotide sequence ID" value="NZ_CP033926.1"/>
</dbReference>
<organism evidence="9 10">
    <name type="scientific">Chryseobacterium joostei</name>
    <dbReference type="NCBI Taxonomy" id="112234"/>
    <lineage>
        <taxon>Bacteria</taxon>
        <taxon>Pseudomonadati</taxon>
        <taxon>Bacteroidota</taxon>
        <taxon>Flavobacteriia</taxon>
        <taxon>Flavobacteriales</taxon>
        <taxon>Weeksellaceae</taxon>
        <taxon>Chryseobacterium group</taxon>
        <taxon>Chryseobacterium</taxon>
    </lineage>
</organism>
<dbReference type="GO" id="GO:0004386">
    <property type="term" value="F:helicase activity"/>
    <property type="evidence" value="ECO:0007669"/>
    <property type="project" value="UniProtKB-KW"/>
</dbReference>
<dbReference type="PROSITE" id="PS51198">
    <property type="entry name" value="UVRD_HELICASE_ATP_BIND"/>
    <property type="match status" value="1"/>
</dbReference>
<dbReference type="Pfam" id="PF00580">
    <property type="entry name" value="UvrD-helicase"/>
    <property type="match status" value="1"/>
</dbReference>
<evidence type="ECO:0000256" key="6">
    <source>
        <dbReference type="ARBA" id="ARBA00034923"/>
    </source>
</evidence>
<dbReference type="InterPro" id="IPR014016">
    <property type="entry name" value="UvrD-like_ATP-bd"/>
</dbReference>
<name>A0ABM7BM70_9FLAO</name>
<protein>
    <recommendedName>
        <fullName evidence="6">DNA 3'-5' helicase II</fullName>
    </recommendedName>
</protein>
<feature type="domain" description="UvrD-like helicase ATP-binding" evidence="8">
    <location>
        <begin position="24"/>
        <end position="345"/>
    </location>
</feature>
<keyword evidence="2 7" id="KW-0378">Hydrolase</keyword>
<dbReference type="InterPro" id="IPR027417">
    <property type="entry name" value="P-loop_NTPase"/>
</dbReference>
<sequence>MLQGMINISDSDIKYAESILLPAGKTFDVQRVDFIKNLETLDLLAVPGSGKTTVLLAKLLILETKLPLESNRGILILSHTNTAIDEIRERIGKHCPKLFSYPNFIGTIQSFVDQFLAIPYYQIKYKRKILRIDNEIYNETVERNLKLNLSNYTVQQGKNAKSFLRANTGLLYKYRLLFDSGSLKILSGLNKSPITIAKPKRGKNRQDFTQEEKNKVAQWMISFKTKILAQGILHFDDAYLLAEIYLHRYPKIKNIIQHRFKFVFIDEMQDVDLHQYNLLEKIFYDSDNSLSKYQRIGDKNQAIYTNEVALEEIWSLRNNGRIKNINGSQRLSPKIAELVNCFALSREGNFSLEGHNDSCNLKPHIIIFTLENIQQVIPKFSELIQTYITSGEILVNSKNKYKVIGWTKEKPTEGNRLAIKHYFENLSNENAKQKIDYENLDSYLVLFNREKKTLEPIRKSILNALIKILRLEGLYMSKSEMLRNLEISHYNEYISLKRNLYTWSINIIRKKDDETYMSLKTYIPTFLSCFGKSIQASNDFINNQSTIIAIQDTDNAIEQISNNKINIHGFDIDISTIHSVKGETHTATLYLETFYGNGNHNYESERLADQFKFINFDKTQKNHRQSSKMAYVGFSRPTNLLCIAVNKQRFELHLSDIDQQKWNIIEL</sequence>
<evidence type="ECO:0000259" key="8">
    <source>
        <dbReference type="PROSITE" id="PS51198"/>
    </source>
</evidence>
<keyword evidence="5" id="KW-0238">DNA-binding</keyword>
<dbReference type="Gene3D" id="3.40.50.300">
    <property type="entry name" value="P-loop containing nucleotide triphosphate hydrolases"/>
    <property type="match status" value="1"/>
</dbReference>
<keyword evidence="3 7" id="KW-0347">Helicase</keyword>
<dbReference type="SUPFAM" id="SSF52540">
    <property type="entry name" value="P-loop containing nucleoside triphosphate hydrolases"/>
    <property type="match status" value="1"/>
</dbReference>
<dbReference type="EMBL" id="CP033926">
    <property type="protein sequence ID" value="AZA99994.1"/>
    <property type="molecule type" value="Genomic_DNA"/>
</dbReference>
<evidence type="ECO:0000256" key="2">
    <source>
        <dbReference type="ARBA" id="ARBA00022801"/>
    </source>
</evidence>
<dbReference type="Gene3D" id="1.10.10.160">
    <property type="match status" value="1"/>
</dbReference>